<dbReference type="RefSeq" id="WP_002943286.1">
    <property type="nucleotide sequence ID" value="NZ_CEDY01000006.1"/>
</dbReference>
<gene>
    <name evidence="4" type="ORF">EJA00_04900</name>
    <name evidence="2" type="ORF">ERS132414_01565</name>
    <name evidence="3" type="ORF">ERS132431_01943</name>
</gene>
<dbReference type="EMBL" id="RSDG01000025">
    <property type="protein sequence ID" value="RRR49089.1"/>
    <property type="molecule type" value="Genomic_DNA"/>
</dbReference>
<evidence type="ECO:0000313" key="3">
    <source>
        <dbReference type="EMBL" id="CYV58070.1"/>
    </source>
</evidence>
<organism evidence="4 7">
    <name type="scientific">Streptococcus suis</name>
    <dbReference type="NCBI Taxonomy" id="1307"/>
    <lineage>
        <taxon>Bacteria</taxon>
        <taxon>Bacillati</taxon>
        <taxon>Bacillota</taxon>
        <taxon>Bacilli</taxon>
        <taxon>Lactobacillales</taxon>
        <taxon>Streptococcaceae</taxon>
        <taxon>Streptococcus</taxon>
    </lineage>
</organism>
<evidence type="ECO:0000313" key="2">
    <source>
        <dbReference type="EMBL" id="CYU98746.1"/>
    </source>
</evidence>
<dbReference type="Proteomes" id="UP000071533">
    <property type="component" value="Unassembled WGS sequence"/>
</dbReference>
<keyword evidence="1" id="KW-0175">Coiled coil</keyword>
<accession>A0A0M9FHK2</accession>
<dbReference type="EMBL" id="FIHS01000031">
    <property type="protein sequence ID" value="CYV58070.1"/>
    <property type="molecule type" value="Genomic_DNA"/>
</dbReference>
<dbReference type="Proteomes" id="UP000072794">
    <property type="component" value="Unassembled WGS sequence"/>
</dbReference>
<reference evidence="4 7" key="3">
    <citation type="submission" date="2018-12" db="EMBL/GenBank/DDBJ databases">
        <title>Whole-genome sequences of fifteen clinical Streptococcus suis strains isolated from pigs between 2006 and 2018.</title>
        <authorList>
            <person name="Stevens M.J.A."/>
            <person name="Cernela N."/>
            <person name="Spoerry Serrano N."/>
            <person name="Schmitt S."/>
            <person name="Schrenzel J."/>
            <person name="Stephan R."/>
        </authorList>
    </citation>
    <scope>NUCLEOTIDE SEQUENCE [LARGE SCALE GENOMIC DNA]</scope>
    <source>
        <strain evidence="4 7">SS1014</strain>
    </source>
</reference>
<reference evidence="4 7" key="2">
    <citation type="submission" date="2018-11" db="EMBL/GenBank/DDBJ databases">
        <authorList>
            <person name="Stevens M.J."/>
            <person name="Cernela N."/>
            <person name="Spoerry Serrano N."/>
            <person name="Schmitt S."/>
            <person name="Schrenzel J."/>
            <person name="Stephan R."/>
        </authorList>
    </citation>
    <scope>NUCLEOTIDE SEQUENCE [LARGE SCALE GENOMIC DNA]</scope>
    <source>
        <strain evidence="4 7">SS1014</strain>
    </source>
</reference>
<dbReference type="Proteomes" id="UP000273973">
    <property type="component" value="Unassembled WGS sequence"/>
</dbReference>
<evidence type="ECO:0000313" key="7">
    <source>
        <dbReference type="Proteomes" id="UP000273973"/>
    </source>
</evidence>
<evidence type="ECO:0000313" key="6">
    <source>
        <dbReference type="Proteomes" id="UP000072794"/>
    </source>
</evidence>
<dbReference type="PATRIC" id="fig|1307.473.peg.1524"/>
<dbReference type="AlphaFoldDB" id="A0A0M9FHK2"/>
<name>A0A0M9FHK2_STRSU</name>
<dbReference type="EMBL" id="FIHA01000031">
    <property type="protein sequence ID" value="CYU98746.1"/>
    <property type="molecule type" value="Genomic_DNA"/>
</dbReference>
<reference evidence="5 6" key="1">
    <citation type="submission" date="2016-02" db="EMBL/GenBank/DDBJ databases">
        <authorList>
            <consortium name="Pathogen Informatics"/>
        </authorList>
    </citation>
    <scope>NUCLEOTIDE SEQUENCE [LARGE SCALE GENOMIC DNA]</scope>
    <source>
        <strain evidence="2 6">LSS52</strain>
        <strain evidence="3 5">LSS69</strain>
    </source>
</reference>
<feature type="coiled-coil region" evidence="1">
    <location>
        <begin position="14"/>
        <end position="41"/>
    </location>
</feature>
<sequence length="46" mass="5546">MSFKFLQAKKMEEVVFSEKEKAELLEQAEFLEELSHNLQSMRFMAY</sequence>
<protein>
    <submittedName>
        <fullName evidence="4">Uncharacterized protein</fullName>
    </submittedName>
</protein>
<evidence type="ECO:0000313" key="4">
    <source>
        <dbReference type="EMBL" id="RRR49089.1"/>
    </source>
</evidence>
<proteinExistence type="predicted"/>
<evidence type="ECO:0000256" key="1">
    <source>
        <dbReference type="SAM" id="Coils"/>
    </source>
</evidence>
<evidence type="ECO:0000313" key="5">
    <source>
        <dbReference type="Proteomes" id="UP000071533"/>
    </source>
</evidence>